<dbReference type="SUPFAM" id="SSF52317">
    <property type="entry name" value="Class I glutamine amidotransferase-like"/>
    <property type="match status" value="1"/>
</dbReference>
<dbReference type="EMBL" id="JBDKWZ010000001">
    <property type="protein sequence ID" value="MEN7546645.1"/>
    <property type="molecule type" value="Genomic_DNA"/>
</dbReference>
<accession>A0AAW9S2K0</accession>
<gene>
    <name evidence="1" type="ORF">AAG747_01920</name>
</gene>
<sequence length="820" mass="92359">MTQSLYAQPGPRLLKNSAEIKLALKKLQTLGSVLYIAAHPDDENTRLIAYLANEKGFETRYLSLTRGDGGQNLIGKEVREELGIIRTQELLAARRKDGGQQAFSRANDFGYSKHPNETLNIWDKQKVLADIVWAIRQYRPDVIITRFSPNSAGKTHGHHTTSAILALEAFHAAGNKLNFPEQLEYVEPWQPKRIFWNASWWSFQRDASLKKDNFLKLDVGQFNPLLGKSYGEMAAISRTMHKSQGFGSGMARGQEMEYFQHLAGTSVMKDLFEGIDFSWERIPEGKAVGDKLQTAFEQFDVEQPHRILPLLAKAYQLLEKYPKAQNFWVKTKKQELEDVMLACAGIWCEANAPVYSISPGDSLKLEAELVKQLGDTPVKLLKVQLGKKEIRIDSTLTTNREYKFPLAIKTSGHTAITQPYWLQEASSNGMFKVADPRMVGLPENPVPFPVTFTFQIQGATFQKTAPVNYKWVDPVDGERLRPLEIRPSVTVNLPQPVYLFSAEKSKKIKLLVKAHTAQVQGNLSLSVPPGWKAQPATIAFDLKEKFEEKTVEVELFPPATQSEGTLSISIHTGKEHYSYSLKSIEYAHIPVQTLFPPAEAKLVRINLQSRGKRIGYIPGAGDAIPEALREIGYQVDALTNGDITLENLKKYGTVITGVRAYNTNSRMKFIQETLMNYVHQGGNLIVQYNTSHRLVTDELGPYPLKLSRDRVTVEESPVKILTPEHEILNSPNKITAKDFEGWVQERGLYFPNKWDEHYIPILSSHDPGESPKPGGLLVTHYGKGSYIYTGYSWFRQLPAGVPGAFRLFVNLISYRNPQAN</sequence>
<dbReference type="InterPro" id="IPR024078">
    <property type="entry name" value="LmbE-like_dom_sf"/>
</dbReference>
<keyword evidence="2" id="KW-1185">Reference proteome</keyword>
<dbReference type="PANTHER" id="PTHR12993:SF11">
    <property type="entry name" value="N-ACETYLGLUCOSAMINYL-PHOSPHATIDYLINOSITOL DE-N-ACETYLASE"/>
    <property type="match status" value="1"/>
</dbReference>
<name>A0AAW9S2K0_9BACT</name>
<proteinExistence type="predicted"/>
<comment type="caution">
    <text evidence="1">The sequence shown here is derived from an EMBL/GenBank/DDBJ whole genome shotgun (WGS) entry which is preliminary data.</text>
</comment>
<dbReference type="Gene3D" id="3.40.50.10320">
    <property type="entry name" value="LmbE-like"/>
    <property type="match status" value="1"/>
</dbReference>
<dbReference type="GO" id="GO:0016811">
    <property type="term" value="F:hydrolase activity, acting on carbon-nitrogen (but not peptide) bonds, in linear amides"/>
    <property type="evidence" value="ECO:0007669"/>
    <property type="project" value="TreeGrafter"/>
</dbReference>
<dbReference type="Pfam" id="PF02585">
    <property type="entry name" value="PIG-L"/>
    <property type="match status" value="1"/>
</dbReference>
<evidence type="ECO:0000313" key="2">
    <source>
        <dbReference type="Proteomes" id="UP001403385"/>
    </source>
</evidence>
<protein>
    <submittedName>
        <fullName evidence="1">PIG-L family deacetylase</fullName>
    </submittedName>
</protein>
<dbReference type="InterPro" id="IPR003737">
    <property type="entry name" value="GlcNAc_PI_deacetylase-related"/>
</dbReference>
<reference evidence="1 2" key="1">
    <citation type="submission" date="2024-04" db="EMBL/GenBank/DDBJ databases">
        <title>Novel genus in family Flammeovirgaceae.</title>
        <authorList>
            <person name="Nguyen T.H."/>
            <person name="Vuong T.Q."/>
            <person name="Le H."/>
            <person name="Kim S.-G."/>
        </authorList>
    </citation>
    <scope>NUCLEOTIDE SEQUENCE [LARGE SCALE GENOMIC DNA]</scope>
    <source>
        <strain evidence="1 2">JCM 23209</strain>
    </source>
</reference>
<evidence type="ECO:0000313" key="1">
    <source>
        <dbReference type="EMBL" id="MEN7546645.1"/>
    </source>
</evidence>
<dbReference type="AlphaFoldDB" id="A0AAW9S2K0"/>
<dbReference type="InterPro" id="IPR029062">
    <property type="entry name" value="Class_I_gatase-like"/>
</dbReference>
<dbReference type="PANTHER" id="PTHR12993">
    <property type="entry name" value="N-ACETYLGLUCOSAMINYL-PHOSPHATIDYLINOSITOL DE-N-ACETYLASE-RELATED"/>
    <property type="match status" value="1"/>
</dbReference>
<dbReference type="Proteomes" id="UP001403385">
    <property type="component" value="Unassembled WGS sequence"/>
</dbReference>
<organism evidence="1 2">
    <name type="scientific">Rapidithrix thailandica</name>
    <dbReference type="NCBI Taxonomy" id="413964"/>
    <lineage>
        <taxon>Bacteria</taxon>
        <taxon>Pseudomonadati</taxon>
        <taxon>Bacteroidota</taxon>
        <taxon>Cytophagia</taxon>
        <taxon>Cytophagales</taxon>
        <taxon>Flammeovirgaceae</taxon>
        <taxon>Rapidithrix</taxon>
    </lineage>
</organism>
<dbReference type="SUPFAM" id="SSF102588">
    <property type="entry name" value="LmbE-like"/>
    <property type="match status" value="1"/>
</dbReference>